<dbReference type="InterPro" id="IPR008532">
    <property type="entry name" value="NFACT_RNA-bd"/>
</dbReference>
<reference evidence="7 8" key="1">
    <citation type="submission" date="2018-08" db="EMBL/GenBank/DDBJ databases">
        <title>A genome reference for cultivated species of the human gut microbiota.</title>
        <authorList>
            <person name="Zou Y."/>
            <person name="Xue W."/>
            <person name="Luo G."/>
        </authorList>
    </citation>
    <scope>NUCLEOTIDE SEQUENCE [LARGE SCALE GENOMIC DNA]</scope>
    <source>
        <strain evidence="7 8">AF28-26</strain>
    </source>
</reference>
<dbReference type="Proteomes" id="UP000284751">
    <property type="component" value="Unassembled WGS sequence"/>
</dbReference>
<protein>
    <recommendedName>
        <fullName evidence="5">Rqc2 homolog RqcH</fullName>
        <shortName evidence="5">RqcH</shortName>
    </recommendedName>
</protein>
<organism evidence="7 8">
    <name type="scientific">[Clostridium] leptum</name>
    <dbReference type="NCBI Taxonomy" id="1535"/>
    <lineage>
        <taxon>Bacteria</taxon>
        <taxon>Bacillati</taxon>
        <taxon>Bacillota</taxon>
        <taxon>Clostridia</taxon>
        <taxon>Eubacteriales</taxon>
        <taxon>Oscillospiraceae</taxon>
        <taxon>Oscillospiraceae incertae sedis</taxon>
    </lineage>
</organism>
<proteinExistence type="inferred from homology"/>
<gene>
    <name evidence="5" type="primary">rqcH</name>
    <name evidence="7" type="ORF">DWY99_07745</name>
</gene>
<sequence length="585" mass="67130">MALDGAFLRHLKKEITDRALGARVDKIYQPNKEELVFLLRTRQEAFKLLLSARANSPRIHFTQYAPENPKVPPMLCMLLRKRLSGAKLVEIRQPGLERLLYLDFDAANELGDKVRLSLVIEIMGKYSNIILVDGQGKIVDALKRVDEEMSSQRLVQPGLTYELPPAQNKPCMLECQPEEIVEAIVHQPKNQSLNKGILNALQGLSPVVCREVEHQVGRGQELFTRDLTQEQKERLRFFLERLFTTVRDTAGEPYMVTKIKGKPMEFSFLNIVQYGTLASVSRWEDFSSLLDEFYEERDRQDRMRVKAQDLLRLLANASERLSRKINLQRGELARSEDREHLRVCGDLINANLYRIERGSAFADLENFYDENHLMRIKLDPALNATQNAQKYYKEYRKAKTAQQVLGEQIAQAEQELLYVDSVFDCLSRAQSESELNEIRQELREEGYLKAVRDKRKPPAPLAPLEFVSSEGFRILVGRNNRQNDKLTLKQANNNDIWLHTKNIPGSHTIIVTGGRQPGDATLKEAAMLAAYHSRAKDSSQVPVDYTQIRYVSKPQGAKPGMVIYVHYQTLFVTPQHELTEKLKKL</sequence>
<feature type="domain" description="NFACT RNA-binding" evidence="6">
    <location>
        <begin position="465"/>
        <end position="556"/>
    </location>
</feature>
<evidence type="ECO:0000256" key="1">
    <source>
        <dbReference type="ARBA" id="ARBA00022555"/>
    </source>
</evidence>
<dbReference type="FunFam" id="2.30.310.10:FF:000004">
    <property type="entry name" value="Fibronectin-binding protein A"/>
    <property type="match status" value="1"/>
</dbReference>
<keyword evidence="3 5" id="KW-0694">RNA-binding</keyword>
<dbReference type="GO" id="GO:0019843">
    <property type="term" value="F:rRNA binding"/>
    <property type="evidence" value="ECO:0007669"/>
    <property type="project" value="UniProtKB-UniRule"/>
</dbReference>
<evidence type="ECO:0000256" key="4">
    <source>
        <dbReference type="ARBA" id="ARBA00022917"/>
    </source>
</evidence>
<keyword evidence="1 5" id="KW-0820">tRNA-binding</keyword>
<dbReference type="AlphaFoldDB" id="A0A412AX62"/>
<evidence type="ECO:0000256" key="2">
    <source>
        <dbReference type="ARBA" id="ARBA00022730"/>
    </source>
</evidence>
<dbReference type="Pfam" id="PF05670">
    <property type="entry name" value="NFACT-R_1"/>
    <property type="match status" value="1"/>
</dbReference>
<comment type="caution">
    <text evidence="7">The sequence shown here is derived from an EMBL/GenBank/DDBJ whole genome shotgun (WGS) entry which is preliminary data.</text>
</comment>
<keyword evidence="2 5" id="KW-0699">rRNA-binding</keyword>
<comment type="similarity">
    <text evidence="5">Belongs to the NEMF family.</text>
</comment>
<keyword evidence="4 5" id="KW-0648">Protein biosynthesis</keyword>
<dbReference type="GO" id="GO:0043023">
    <property type="term" value="F:ribosomal large subunit binding"/>
    <property type="evidence" value="ECO:0007669"/>
    <property type="project" value="UniProtKB-UniRule"/>
</dbReference>
<evidence type="ECO:0000256" key="3">
    <source>
        <dbReference type="ARBA" id="ARBA00022884"/>
    </source>
</evidence>
<dbReference type="PANTHER" id="PTHR15239:SF6">
    <property type="entry name" value="RIBOSOME QUALITY CONTROL COMPLEX SUBUNIT NEMF"/>
    <property type="match status" value="1"/>
</dbReference>
<dbReference type="EMBL" id="QRTC01000027">
    <property type="protein sequence ID" value="RGQ40513.1"/>
    <property type="molecule type" value="Genomic_DNA"/>
</dbReference>
<comment type="function">
    <text evidence="5">Key component of the ribosome quality control system (RQC), a ribosome-associated complex that mediates the extraction of incompletely synthesized nascent chains from stalled ribosomes and their subsequent degradation. RqcH recruits Ala-charged tRNA, and with RqcP directs the elongation of stalled nascent chains on 50S ribosomal subunits, leading to non-templated C-terminal alanine extensions (Ala tail). The Ala tail promotes nascent chain degradation. May add between 1 and at least 8 Ala residues. Binds to stalled 50S ribosomal subunits.</text>
</comment>
<dbReference type="InterPro" id="IPR051608">
    <property type="entry name" value="RQC_Subunit_NEMF"/>
</dbReference>
<accession>A0A412AX62</accession>
<evidence type="ECO:0000313" key="7">
    <source>
        <dbReference type="EMBL" id="RGQ40513.1"/>
    </source>
</evidence>
<dbReference type="GO" id="GO:0000049">
    <property type="term" value="F:tRNA binding"/>
    <property type="evidence" value="ECO:0007669"/>
    <property type="project" value="UniProtKB-UniRule"/>
</dbReference>
<dbReference type="PANTHER" id="PTHR15239">
    <property type="entry name" value="NUCLEAR EXPORT MEDIATOR FACTOR NEMF"/>
    <property type="match status" value="1"/>
</dbReference>
<name>A0A412AX62_9FIRM</name>
<evidence type="ECO:0000256" key="5">
    <source>
        <dbReference type="HAMAP-Rule" id="MF_00844"/>
    </source>
</evidence>
<dbReference type="InterPro" id="IPR043682">
    <property type="entry name" value="RqcH_bacterial"/>
</dbReference>
<comment type="subunit">
    <text evidence="5">Associates with stalled 50S ribosomal subunits. Binds to RqcP.</text>
</comment>
<dbReference type="HAMAP" id="MF_00844_B">
    <property type="entry name" value="RqcH_B"/>
    <property type="match status" value="1"/>
</dbReference>
<dbReference type="GO" id="GO:1990112">
    <property type="term" value="C:RQC complex"/>
    <property type="evidence" value="ECO:0007669"/>
    <property type="project" value="TreeGrafter"/>
</dbReference>
<evidence type="ECO:0000313" key="8">
    <source>
        <dbReference type="Proteomes" id="UP000284751"/>
    </source>
</evidence>
<dbReference type="Pfam" id="PF05833">
    <property type="entry name" value="NFACT_N"/>
    <property type="match status" value="1"/>
</dbReference>
<dbReference type="GO" id="GO:0072344">
    <property type="term" value="P:rescue of stalled ribosome"/>
    <property type="evidence" value="ECO:0007669"/>
    <property type="project" value="UniProtKB-UniRule"/>
</dbReference>
<evidence type="ECO:0000259" key="6">
    <source>
        <dbReference type="Pfam" id="PF05670"/>
    </source>
</evidence>
<dbReference type="Gene3D" id="2.30.310.10">
    <property type="entry name" value="ibrinogen binding protein from staphylococcus aureus domain"/>
    <property type="match status" value="1"/>
</dbReference>